<dbReference type="GO" id="GO:0016787">
    <property type="term" value="F:hydrolase activity"/>
    <property type="evidence" value="ECO:0007669"/>
    <property type="project" value="InterPro"/>
</dbReference>
<dbReference type="Gene3D" id="2.40.390.10">
    <property type="entry name" value="CV3147-like"/>
    <property type="match status" value="1"/>
</dbReference>
<reference evidence="6 7" key="1">
    <citation type="journal article" date="2018" name="Nat. Ecol. Evol.">
        <title>Genomic signatures of mitonuclear coevolution across populations of Tigriopus californicus.</title>
        <authorList>
            <person name="Barreto F.S."/>
            <person name="Watson E.T."/>
            <person name="Lima T.G."/>
            <person name="Willett C.S."/>
            <person name="Edmands S."/>
            <person name="Li W."/>
            <person name="Burton R.S."/>
        </authorList>
    </citation>
    <scope>NUCLEOTIDE SEQUENCE [LARGE SCALE GENOMIC DNA]</scope>
    <source>
        <strain evidence="6 7">San Diego</strain>
    </source>
</reference>
<evidence type="ECO:0008006" key="8">
    <source>
        <dbReference type="Google" id="ProtNLM"/>
    </source>
</evidence>
<dbReference type="Gene3D" id="3.30.420.40">
    <property type="match status" value="1"/>
</dbReference>
<dbReference type="InterPro" id="IPR024071">
    <property type="entry name" value="S-Me-THD_C_sf"/>
</dbReference>
<feature type="domain" description="S-Me-THD-like C-terminal" evidence="5">
    <location>
        <begin position="731"/>
        <end position="935"/>
    </location>
</feature>
<name>A0A553P2D5_TIGCA</name>
<dbReference type="Proteomes" id="UP000318571">
    <property type="component" value="Chromosome 7"/>
</dbReference>
<dbReference type="EMBL" id="VCGU01000008">
    <property type="protein sequence ID" value="TRY71782.1"/>
    <property type="molecule type" value="Genomic_DNA"/>
</dbReference>
<dbReference type="Pfam" id="PF05378">
    <property type="entry name" value="Hydant_A_N"/>
    <property type="match status" value="1"/>
</dbReference>
<evidence type="ECO:0000313" key="7">
    <source>
        <dbReference type="Proteomes" id="UP000318571"/>
    </source>
</evidence>
<comment type="caution">
    <text evidence="6">The sequence shown here is derived from an EMBL/GenBank/DDBJ whole genome shotgun (WGS) entry which is preliminary data.</text>
</comment>
<gene>
    <name evidence="6" type="ORF">TCAL_09554</name>
</gene>
<feature type="domain" description="Hydantoinase/oxoprolinase N-terminal" evidence="3">
    <location>
        <begin position="3"/>
        <end position="172"/>
    </location>
</feature>
<organism evidence="6 7">
    <name type="scientific">Tigriopus californicus</name>
    <name type="common">Marine copepod</name>
    <dbReference type="NCBI Taxonomy" id="6832"/>
    <lineage>
        <taxon>Eukaryota</taxon>
        <taxon>Metazoa</taxon>
        <taxon>Ecdysozoa</taxon>
        <taxon>Arthropoda</taxon>
        <taxon>Crustacea</taxon>
        <taxon>Multicrustacea</taxon>
        <taxon>Hexanauplia</taxon>
        <taxon>Copepoda</taxon>
        <taxon>Harpacticoida</taxon>
        <taxon>Harpacticidae</taxon>
        <taxon>Tigriopus</taxon>
    </lineage>
</organism>
<dbReference type="PANTHER" id="PTHR11365:SF10">
    <property type="entry name" value="HYDANTOINASE_OXOPROLINASE"/>
    <property type="match status" value="1"/>
</dbReference>
<dbReference type="PANTHER" id="PTHR11365">
    <property type="entry name" value="5-OXOPROLINASE RELATED"/>
    <property type="match status" value="1"/>
</dbReference>
<dbReference type="OMA" id="RVNYSMP"/>
<dbReference type="InterPro" id="IPR002821">
    <property type="entry name" value="Hydantoinase_A"/>
</dbReference>
<dbReference type="InterPro" id="IPR045079">
    <property type="entry name" value="Oxoprolinase-like"/>
</dbReference>
<dbReference type="InterPro" id="IPR008040">
    <property type="entry name" value="Hydant_A_N"/>
</dbReference>
<evidence type="ECO:0000259" key="3">
    <source>
        <dbReference type="Pfam" id="PF05378"/>
    </source>
</evidence>
<evidence type="ECO:0000259" key="2">
    <source>
        <dbReference type="Pfam" id="PF01968"/>
    </source>
</evidence>
<evidence type="ECO:0000259" key="4">
    <source>
        <dbReference type="Pfam" id="PF06032"/>
    </source>
</evidence>
<dbReference type="SUPFAM" id="SSF53067">
    <property type="entry name" value="Actin-like ATPase domain"/>
    <property type="match status" value="2"/>
</dbReference>
<dbReference type="InterPro" id="IPR048350">
    <property type="entry name" value="S-Me-THD-like_C"/>
</dbReference>
<dbReference type="AlphaFoldDB" id="A0A553P2D5"/>
<dbReference type="InterPro" id="IPR010318">
    <property type="entry name" value="S-Me-THD_N"/>
</dbReference>
<dbReference type="InterPro" id="IPR043129">
    <property type="entry name" value="ATPase_NBD"/>
</dbReference>
<dbReference type="Pfam" id="PF06032">
    <property type="entry name" value="S-Me-THD_N"/>
    <property type="match status" value="1"/>
</dbReference>
<evidence type="ECO:0000259" key="5">
    <source>
        <dbReference type="Pfam" id="PF20906"/>
    </source>
</evidence>
<feature type="domain" description="S-Me-THD N-terminal" evidence="4">
    <location>
        <begin position="572"/>
        <end position="726"/>
    </location>
</feature>
<proteinExistence type="predicted"/>
<feature type="region of interest" description="Disordered" evidence="1">
    <location>
        <begin position="855"/>
        <end position="874"/>
    </location>
</feature>
<dbReference type="STRING" id="6832.A0A553P2D5"/>
<keyword evidence="7" id="KW-1185">Reference proteome</keyword>
<sequence length="941" mass="101451">MFIGVDVGGTNSDCVIIQDGQVLAWTKEITSQDITTGVKDVVAKTLQKLDSQAYSKIQRISLGTTHFLNAVIQKRGLARVSVIRLCGPASRALPPFIDITHELNRHIKGDYYMVDGGFYISGQEFMPINEKEIVEVAKQIKVSNVRNVVVSGLFSPHDNSQEEKVASILRHEIPEISLTLSHAIGQTGLLERENASILNECLKPLCSVTLSGLQGAMKELNLDCPLFLTQNDGTLVNVEKCLAFPVCTFASGPTNSMRGAAFLSQKDQRQVTVIKNAIVADIGGTSTDVGQLIAGVLTNFRMPLLLSIGLGGGSHVSFEGQRCTIGPLSVGCKLLQEAQCVGGTRLTTSDVMVKAGILTDLGDPSLVQIEENEIKITRQTIMDMLSTVVDQIKVSAGDSPLIIVGGGGVLIDRSKKIPGISEVIFPDHYQVANAVGAALAQVSGQYDRIITNIERAEAVKVAKKAAIRNAFESGAKMDTIEIVEMIEIPVSYLPGNATRYSVKAVGDLDPNREKNPKLLEEMRLPYKIETHFGQKNEDQSQVSTLEDVKPELQGYPYSNKEDPHTWIMNEYDIEAIAIGAAILGCGGGGSSYLGKIRAQHAIRQGKILKVIRPENLPIGHVTPVAFFGAPTAIIEKLMNGNEGNRAVSDLEKILQYKSVAIGSVEIGGMNSLEPLMVGGDLGLPVLDADGMGRAFPELQMYLPLIKQHSPTPALVTDEKECTLAVTKCDSAKHLEDILRAHVVSFMGFSGVMSLNPIHSHDVRDNLIFGSYTKAWNLGHAILESSKLKSNPLEALLESVDGSKIIGSGKITDIKRDTVAGFARGFLIITPFEGDSQNDIKIEFQNENLIASTMNKEQTVDDGSKNVDPTPKSQGEQILATTPNLISIIETTTGLAIETECLKYGLRVSVIVMPSPKQLLTPEALAVVGPKAFGYQGVEVVG</sequence>
<accession>A0A553P2D5</accession>
<dbReference type="SUPFAM" id="SSF160991">
    <property type="entry name" value="CV3147-like"/>
    <property type="match status" value="1"/>
</dbReference>
<dbReference type="InterPro" id="IPR027479">
    <property type="entry name" value="S-Me-THD_N_sf"/>
</dbReference>
<evidence type="ECO:0000256" key="1">
    <source>
        <dbReference type="SAM" id="MobiDB-lite"/>
    </source>
</evidence>
<dbReference type="Pfam" id="PF20906">
    <property type="entry name" value="S-Me-THD_C"/>
    <property type="match status" value="1"/>
</dbReference>
<evidence type="ECO:0000313" key="6">
    <source>
        <dbReference type="EMBL" id="TRY71782.1"/>
    </source>
</evidence>
<dbReference type="Pfam" id="PF01968">
    <property type="entry name" value="Hydantoinase_A"/>
    <property type="match status" value="1"/>
</dbReference>
<feature type="domain" description="Hydantoinase A/oxoprolinase" evidence="2">
    <location>
        <begin position="192"/>
        <end position="358"/>
    </location>
</feature>
<protein>
    <recommendedName>
        <fullName evidence="8">Hydantoinase/oxoprolinase N-terminal domain-containing protein</fullName>
    </recommendedName>
</protein>
<dbReference type="Gene3D" id="3.40.1610.10">
    <property type="entry name" value="CV3147-like domain"/>
    <property type="match status" value="1"/>
</dbReference>